<proteinExistence type="predicted"/>
<dbReference type="EMBL" id="LIUT01000001">
    <property type="protein sequence ID" value="KOR88738.1"/>
    <property type="molecule type" value="Genomic_DNA"/>
</dbReference>
<keyword evidence="3" id="KW-1185">Reference proteome</keyword>
<keyword evidence="1" id="KW-0812">Transmembrane</keyword>
<evidence type="ECO:0000313" key="3">
    <source>
        <dbReference type="Proteomes" id="UP000036932"/>
    </source>
</evidence>
<keyword evidence="1" id="KW-1133">Transmembrane helix</keyword>
<sequence>MKHWHFIRAVLLPAVISFTMLALLTGLKPQMLDKAGAMTAALPYHSRELSDDVLVDSLMSIPLHLKISRADVEEGALTLDIKHHDEAEIAATDVYEDIASILSFSFEGTDNVQQLYLRVVAIDRWSGKRYLLLASNMTREAWDSRYAESLIELEDGEFPPGLANSLNITFTNLWQKQFSGR</sequence>
<evidence type="ECO:0000256" key="1">
    <source>
        <dbReference type="SAM" id="Phobius"/>
    </source>
</evidence>
<dbReference type="RefSeq" id="WP_054401655.1">
    <property type="nucleotide sequence ID" value="NZ_LIUT01000001.1"/>
</dbReference>
<comment type="caution">
    <text evidence="2">The sequence shown here is derived from an EMBL/GenBank/DDBJ whole genome shotgun (WGS) entry which is preliminary data.</text>
</comment>
<dbReference type="Proteomes" id="UP000036932">
    <property type="component" value="Unassembled WGS sequence"/>
</dbReference>
<protein>
    <submittedName>
        <fullName evidence="2">Uncharacterized protein</fullName>
    </submittedName>
</protein>
<organism evidence="2 3">
    <name type="scientific">Paenibacillus solani</name>
    <dbReference type="NCBI Taxonomy" id="1705565"/>
    <lineage>
        <taxon>Bacteria</taxon>
        <taxon>Bacillati</taxon>
        <taxon>Bacillota</taxon>
        <taxon>Bacilli</taxon>
        <taxon>Bacillales</taxon>
        <taxon>Paenibacillaceae</taxon>
        <taxon>Paenibacillus</taxon>
    </lineage>
</organism>
<dbReference type="OrthoDB" id="2678813at2"/>
<reference evidence="3" key="1">
    <citation type="submission" date="2015-08" db="EMBL/GenBank/DDBJ databases">
        <title>Genome sequencing project for genomic taxonomy and phylogenomics of Bacillus-like bacteria.</title>
        <authorList>
            <person name="Liu B."/>
            <person name="Wang J."/>
            <person name="Zhu Y."/>
            <person name="Liu G."/>
            <person name="Chen Q."/>
            <person name="Chen Z."/>
            <person name="Lan J."/>
            <person name="Che J."/>
            <person name="Ge C."/>
            <person name="Shi H."/>
            <person name="Pan Z."/>
            <person name="Liu X."/>
        </authorList>
    </citation>
    <scope>NUCLEOTIDE SEQUENCE [LARGE SCALE GENOMIC DNA]</scope>
    <source>
        <strain evidence="3">FJAT-22460</strain>
    </source>
</reference>
<keyword evidence="1" id="KW-0472">Membrane</keyword>
<name>A0A0M1P2L7_9BACL</name>
<gene>
    <name evidence="2" type="ORF">AM231_05870</name>
</gene>
<evidence type="ECO:0000313" key="2">
    <source>
        <dbReference type="EMBL" id="KOR88738.1"/>
    </source>
</evidence>
<accession>A0A0M1P2L7</accession>
<feature type="transmembrane region" description="Helical" evidence="1">
    <location>
        <begin position="6"/>
        <end position="24"/>
    </location>
</feature>
<dbReference type="PATRIC" id="fig|1705565.3.peg.3071"/>
<dbReference type="AlphaFoldDB" id="A0A0M1P2L7"/>